<protein>
    <submittedName>
        <fullName evidence="3">Uncharacterized protein</fullName>
    </submittedName>
</protein>
<evidence type="ECO:0000256" key="2">
    <source>
        <dbReference type="SAM" id="SignalP"/>
    </source>
</evidence>
<feature type="compositionally biased region" description="Gly residues" evidence="1">
    <location>
        <begin position="64"/>
        <end position="73"/>
    </location>
</feature>
<dbReference type="STRING" id="1909395.BKM31_03550"/>
<dbReference type="AlphaFoldDB" id="A0A1U9ZRY0"/>
<evidence type="ECO:0000313" key="4">
    <source>
        <dbReference type="Proteomes" id="UP000190797"/>
    </source>
</evidence>
<accession>A0A1U9ZRY0</accession>
<gene>
    <name evidence="3" type="ORF">BKM31_03550</name>
</gene>
<feature type="region of interest" description="Disordered" evidence="1">
    <location>
        <begin position="96"/>
        <end position="119"/>
    </location>
</feature>
<evidence type="ECO:0000256" key="1">
    <source>
        <dbReference type="SAM" id="MobiDB-lite"/>
    </source>
</evidence>
<feature type="signal peptide" evidence="2">
    <location>
        <begin position="1"/>
        <end position="23"/>
    </location>
</feature>
<dbReference type="KEGG" id="noa:BKM31_03550"/>
<dbReference type="EMBL" id="CP017717">
    <property type="protein sequence ID" value="AQZ60705.1"/>
    <property type="molecule type" value="Genomic_DNA"/>
</dbReference>
<keyword evidence="2" id="KW-0732">Signal</keyword>
<dbReference type="Proteomes" id="UP000190797">
    <property type="component" value="Chromosome"/>
</dbReference>
<dbReference type="RefSeq" id="WP_080036765.1">
    <property type="nucleotide sequence ID" value="NZ_CP017717.1"/>
</dbReference>
<reference evidence="4" key="1">
    <citation type="journal article" date="2017" name="Med. Chem. Commun.">
        <title>Nonomuraea sp. ATCC 55076 harbours the largest actinomycete chromosome to date and the kistamicin biosynthetic gene cluster.</title>
        <authorList>
            <person name="Nazari B."/>
            <person name="Forneris C.C."/>
            <person name="Gibson M.I."/>
            <person name="Moon K."/>
            <person name="Schramma K.R."/>
            <person name="Seyedsayamdost M.R."/>
        </authorList>
    </citation>
    <scope>NUCLEOTIDE SEQUENCE [LARGE SCALE GENOMIC DNA]</scope>
    <source>
        <strain evidence="4">ATCC 55076</strain>
    </source>
</reference>
<organism evidence="3 4">
    <name type="scientific">[Actinomadura] parvosata subsp. kistnae</name>
    <dbReference type="NCBI Taxonomy" id="1909395"/>
    <lineage>
        <taxon>Bacteria</taxon>
        <taxon>Bacillati</taxon>
        <taxon>Actinomycetota</taxon>
        <taxon>Actinomycetes</taxon>
        <taxon>Streptosporangiales</taxon>
        <taxon>Streptosporangiaceae</taxon>
        <taxon>Nonomuraea</taxon>
    </lineage>
</organism>
<feature type="chain" id="PRO_5038419869" evidence="2">
    <location>
        <begin position="24"/>
        <end position="119"/>
    </location>
</feature>
<feature type="compositionally biased region" description="Low complexity" evidence="1">
    <location>
        <begin position="108"/>
        <end position="119"/>
    </location>
</feature>
<proteinExistence type="predicted"/>
<evidence type="ECO:0000313" key="3">
    <source>
        <dbReference type="EMBL" id="AQZ60705.1"/>
    </source>
</evidence>
<name>A0A1U9ZRY0_9ACTN</name>
<sequence>MRARLPAVLLLLLSWFLPATAHAQAAQQAAAVHAAVWRAEQQQSGARQLPYPGPDLRAWQGQTGAAGTGGTGGTAAALAAEPSGARPAWAVVVPPASLDVPQARRPRASGARAPPSTGH</sequence>
<keyword evidence="4" id="KW-1185">Reference proteome</keyword>
<feature type="region of interest" description="Disordered" evidence="1">
    <location>
        <begin position="39"/>
        <end position="80"/>
    </location>
</feature>